<dbReference type="CDD" id="cd04301">
    <property type="entry name" value="NAT_SF"/>
    <property type="match status" value="1"/>
</dbReference>
<gene>
    <name evidence="2" type="ORF">FB476_3265</name>
</gene>
<dbReference type="AlphaFoldDB" id="A0A543K5G5"/>
<dbReference type="PROSITE" id="PS51186">
    <property type="entry name" value="GNAT"/>
    <property type="match status" value="1"/>
</dbReference>
<dbReference type="InterPro" id="IPR016181">
    <property type="entry name" value="Acyl_CoA_acyltransferase"/>
</dbReference>
<keyword evidence="2" id="KW-0808">Transferase</keyword>
<dbReference type="Proteomes" id="UP000315133">
    <property type="component" value="Unassembled WGS sequence"/>
</dbReference>
<dbReference type="InterPro" id="IPR051531">
    <property type="entry name" value="N-acetyltransferase"/>
</dbReference>
<dbReference type="PANTHER" id="PTHR43792">
    <property type="entry name" value="GNAT FAMILY, PUTATIVE (AFU_ORTHOLOGUE AFUA_3G00765)-RELATED-RELATED"/>
    <property type="match status" value="1"/>
</dbReference>
<dbReference type="Gene3D" id="3.40.630.30">
    <property type="match status" value="1"/>
</dbReference>
<organism evidence="2 3">
    <name type="scientific">Ornithinimicrobium humiphilum</name>
    <dbReference type="NCBI Taxonomy" id="125288"/>
    <lineage>
        <taxon>Bacteria</taxon>
        <taxon>Bacillati</taxon>
        <taxon>Actinomycetota</taxon>
        <taxon>Actinomycetes</taxon>
        <taxon>Micrococcales</taxon>
        <taxon>Ornithinimicrobiaceae</taxon>
        <taxon>Ornithinimicrobium</taxon>
    </lineage>
</organism>
<accession>A0A543K5G5</accession>
<evidence type="ECO:0000313" key="2">
    <source>
        <dbReference type="EMBL" id="TQM90312.1"/>
    </source>
</evidence>
<evidence type="ECO:0000259" key="1">
    <source>
        <dbReference type="PROSITE" id="PS51186"/>
    </source>
</evidence>
<proteinExistence type="predicted"/>
<name>A0A543K5G5_9MICO</name>
<comment type="caution">
    <text evidence="2">The sequence shown here is derived from an EMBL/GenBank/DDBJ whole genome shotgun (WGS) entry which is preliminary data.</text>
</comment>
<feature type="domain" description="N-acetyltransferase" evidence="1">
    <location>
        <begin position="19"/>
        <end position="179"/>
    </location>
</feature>
<dbReference type="EMBL" id="VFPU01000004">
    <property type="protein sequence ID" value="TQM90312.1"/>
    <property type="molecule type" value="Genomic_DNA"/>
</dbReference>
<dbReference type="GO" id="GO:0016747">
    <property type="term" value="F:acyltransferase activity, transferring groups other than amino-acyl groups"/>
    <property type="evidence" value="ECO:0007669"/>
    <property type="project" value="InterPro"/>
</dbReference>
<dbReference type="SUPFAM" id="SSF55729">
    <property type="entry name" value="Acyl-CoA N-acyltransferases (Nat)"/>
    <property type="match status" value="1"/>
</dbReference>
<protein>
    <submittedName>
        <fullName evidence="2">RimJ/RimL family protein N-acetyltransferase</fullName>
    </submittedName>
</protein>
<dbReference type="InterPro" id="IPR000182">
    <property type="entry name" value="GNAT_dom"/>
</dbReference>
<dbReference type="Pfam" id="PF13302">
    <property type="entry name" value="Acetyltransf_3"/>
    <property type="match status" value="1"/>
</dbReference>
<sequence>MSMSPALTDLVWPRRTERLVLRPPVLDDMRAVHAYRSDPETARWLTTLETDLEQMASRLLDGARTLVVERDGEIVGDLMLAVKDAWSQREVADEARGTMAELGWVIAPAHRGRGYAVEAVRELVTAAFELGVRRVEAGCFAENAGSRRVMEKVGLRQEGYYVRESLHRDGTWRDGMSFGLLADEWDLEARRPRG</sequence>
<evidence type="ECO:0000313" key="3">
    <source>
        <dbReference type="Proteomes" id="UP000315133"/>
    </source>
</evidence>
<keyword evidence="3" id="KW-1185">Reference proteome</keyword>
<reference evidence="2 3" key="1">
    <citation type="submission" date="2019-06" db="EMBL/GenBank/DDBJ databases">
        <title>Sequencing the genomes of 1000 actinobacteria strains.</title>
        <authorList>
            <person name="Klenk H.-P."/>
        </authorList>
    </citation>
    <scope>NUCLEOTIDE SEQUENCE [LARGE SCALE GENOMIC DNA]</scope>
    <source>
        <strain evidence="2 3">DSM 12362</strain>
    </source>
</reference>